<dbReference type="Gene3D" id="3.90.1200.10">
    <property type="match status" value="1"/>
</dbReference>
<name>A0A918YWJ7_9ACTN</name>
<keyword evidence="5" id="KW-0067">ATP-binding</keyword>
<feature type="domain" description="Aminoglycoside phosphotransferase" evidence="7">
    <location>
        <begin position="82"/>
        <end position="306"/>
    </location>
</feature>
<keyword evidence="4" id="KW-0418">Kinase</keyword>
<keyword evidence="3" id="KW-0547">Nucleotide-binding</keyword>
<dbReference type="InterPro" id="IPR051678">
    <property type="entry name" value="AGP_Transferase"/>
</dbReference>
<dbReference type="GO" id="GO:0016773">
    <property type="term" value="F:phosphotransferase activity, alcohol group as acceptor"/>
    <property type="evidence" value="ECO:0007669"/>
    <property type="project" value="InterPro"/>
</dbReference>
<dbReference type="AlphaFoldDB" id="A0A918YWJ7"/>
<evidence type="ECO:0000256" key="1">
    <source>
        <dbReference type="ARBA" id="ARBA00006219"/>
    </source>
</evidence>
<dbReference type="InterPro" id="IPR024165">
    <property type="entry name" value="Kan/Strep_kinase"/>
</dbReference>
<organism evidence="8 9">
    <name type="scientific">Kitasatospora indigofera</name>
    <dbReference type="NCBI Taxonomy" id="67307"/>
    <lineage>
        <taxon>Bacteria</taxon>
        <taxon>Bacillati</taxon>
        <taxon>Actinomycetota</taxon>
        <taxon>Actinomycetes</taxon>
        <taxon>Kitasatosporales</taxon>
        <taxon>Streptomycetaceae</taxon>
        <taxon>Kitasatospora</taxon>
    </lineage>
</organism>
<dbReference type="Gene3D" id="3.30.200.20">
    <property type="entry name" value="Phosphorylase Kinase, domain 1"/>
    <property type="match status" value="1"/>
</dbReference>
<evidence type="ECO:0000256" key="4">
    <source>
        <dbReference type="ARBA" id="ARBA00022777"/>
    </source>
</evidence>
<dbReference type="EMBL" id="BNBO01000089">
    <property type="protein sequence ID" value="GHE26148.1"/>
    <property type="molecule type" value="Genomic_DNA"/>
</dbReference>
<dbReference type="InterPro" id="IPR011009">
    <property type="entry name" value="Kinase-like_dom_sf"/>
</dbReference>
<keyword evidence="6" id="KW-0046">Antibiotic resistance</keyword>
<dbReference type="InterPro" id="IPR002575">
    <property type="entry name" value="Aminoglycoside_PTrfase"/>
</dbReference>
<gene>
    <name evidence="8" type="ORF">GCM10018781_78230</name>
</gene>
<dbReference type="Pfam" id="PF01636">
    <property type="entry name" value="APH"/>
    <property type="match status" value="1"/>
</dbReference>
<evidence type="ECO:0000313" key="9">
    <source>
        <dbReference type="Proteomes" id="UP000617734"/>
    </source>
</evidence>
<evidence type="ECO:0000256" key="3">
    <source>
        <dbReference type="ARBA" id="ARBA00022741"/>
    </source>
</evidence>
<accession>A0A918YWJ7</accession>
<dbReference type="GO" id="GO:0016301">
    <property type="term" value="F:kinase activity"/>
    <property type="evidence" value="ECO:0007669"/>
    <property type="project" value="UniProtKB-KW"/>
</dbReference>
<sequence length="318" mass="34356">MFTAEAVATRLVPPVACLTRMPYTSGPFGDDGRPHPETGWPARDVRCENAPVIPTLSHGPIEVPRIVTEFAAGRPTLAVWRNGLGGLTFQVGDGDARQFLKWTPAGSGIDLRAEVVRLRWAAAHTVVPQVLDEGSDESGAWIVTAGLPGRTAVDDHWKRDPATAVRAIGAGLRALHDELPVADCPFDWSVGRRLAAVRTRAAAGRIDPADWHESLRHFGTVERALDVLADPPPVDRLVVCHGDACAPNTLIGDDGTCAGHVDLGALGLADRWADLAIATWSTQWNYGPGWEGTLLDAYGVEPDQERTSYYRLLWDLSD</sequence>
<keyword evidence="9" id="KW-1185">Reference proteome</keyword>
<dbReference type="GO" id="GO:0046677">
    <property type="term" value="P:response to antibiotic"/>
    <property type="evidence" value="ECO:0007669"/>
    <property type="project" value="UniProtKB-KW"/>
</dbReference>
<reference evidence="8" key="1">
    <citation type="journal article" date="2014" name="Int. J. Syst. Evol. Microbiol.">
        <title>Complete genome sequence of Corynebacterium casei LMG S-19264T (=DSM 44701T), isolated from a smear-ripened cheese.</title>
        <authorList>
            <consortium name="US DOE Joint Genome Institute (JGI-PGF)"/>
            <person name="Walter F."/>
            <person name="Albersmeier A."/>
            <person name="Kalinowski J."/>
            <person name="Ruckert C."/>
        </authorList>
    </citation>
    <scope>NUCLEOTIDE SEQUENCE</scope>
    <source>
        <strain evidence="8">JCM 4646</strain>
    </source>
</reference>
<dbReference type="GO" id="GO:0005524">
    <property type="term" value="F:ATP binding"/>
    <property type="evidence" value="ECO:0007669"/>
    <property type="project" value="UniProtKB-KW"/>
</dbReference>
<comment type="similarity">
    <text evidence="1">Belongs to the aminoglycoside phosphotransferase family.</text>
</comment>
<evidence type="ECO:0000256" key="2">
    <source>
        <dbReference type="ARBA" id="ARBA00022679"/>
    </source>
</evidence>
<reference evidence="8" key="2">
    <citation type="submission" date="2020-09" db="EMBL/GenBank/DDBJ databases">
        <authorList>
            <person name="Sun Q."/>
            <person name="Ohkuma M."/>
        </authorList>
    </citation>
    <scope>NUCLEOTIDE SEQUENCE</scope>
    <source>
        <strain evidence="8">JCM 4646</strain>
    </source>
</reference>
<keyword evidence="2" id="KW-0808">Transferase</keyword>
<dbReference type="CDD" id="cd05150">
    <property type="entry name" value="APH"/>
    <property type="match status" value="1"/>
</dbReference>
<dbReference type="Proteomes" id="UP000617734">
    <property type="component" value="Unassembled WGS sequence"/>
</dbReference>
<protein>
    <submittedName>
        <fullName evidence="8">Aminoglycoside phosphotransferase APH(3')</fullName>
    </submittedName>
</protein>
<dbReference type="PANTHER" id="PTHR21310">
    <property type="entry name" value="AMINOGLYCOSIDE PHOSPHOTRANSFERASE-RELATED-RELATED"/>
    <property type="match status" value="1"/>
</dbReference>
<evidence type="ECO:0000256" key="6">
    <source>
        <dbReference type="ARBA" id="ARBA00023251"/>
    </source>
</evidence>
<dbReference type="PANTHER" id="PTHR21310:SF41">
    <property type="entry name" value="3'-PHOSPHOTRANSFERASE, PUTATIVE-RELATED"/>
    <property type="match status" value="1"/>
</dbReference>
<evidence type="ECO:0000259" key="7">
    <source>
        <dbReference type="Pfam" id="PF01636"/>
    </source>
</evidence>
<comment type="caution">
    <text evidence="8">The sequence shown here is derived from an EMBL/GenBank/DDBJ whole genome shotgun (WGS) entry which is preliminary data.</text>
</comment>
<evidence type="ECO:0000256" key="5">
    <source>
        <dbReference type="ARBA" id="ARBA00022840"/>
    </source>
</evidence>
<dbReference type="SUPFAM" id="SSF56112">
    <property type="entry name" value="Protein kinase-like (PK-like)"/>
    <property type="match status" value="1"/>
</dbReference>
<proteinExistence type="inferred from homology"/>
<evidence type="ECO:0000313" key="8">
    <source>
        <dbReference type="EMBL" id="GHE26148.1"/>
    </source>
</evidence>